<evidence type="ECO:0000256" key="5">
    <source>
        <dbReference type="RuleBase" id="RU003345"/>
    </source>
</evidence>
<dbReference type="RefSeq" id="WP_245031487.1">
    <property type="nucleotide sequence ID" value="NZ_CP095075.1"/>
</dbReference>
<comment type="similarity">
    <text evidence="1 3 5">Belongs to the aldehyde dehydrogenase family.</text>
</comment>
<dbReference type="InterPro" id="IPR012394">
    <property type="entry name" value="Aldehyde_DH_NAD(P)"/>
</dbReference>
<dbReference type="Gene3D" id="3.40.605.10">
    <property type="entry name" value="Aldehyde Dehydrogenase, Chain A, domain 1"/>
    <property type="match status" value="1"/>
</dbReference>
<evidence type="ECO:0000259" key="6">
    <source>
        <dbReference type="Pfam" id="PF00171"/>
    </source>
</evidence>
<evidence type="ECO:0000256" key="1">
    <source>
        <dbReference type="ARBA" id="ARBA00009986"/>
    </source>
</evidence>
<dbReference type="InterPro" id="IPR016162">
    <property type="entry name" value="Ald_DH_N"/>
</dbReference>
<dbReference type="InterPro" id="IPR016163">
    <property type="entry name" value="Ald_DH_C"/>
</dbReference>
<reference evidence="7" key="1">
    <citation type="submission" date="2022-04" db="EMBL/GenBank/DDBJ databases">
        <title>Halobacillus sp. isolated from saltern.</title>
        <authorList>
            <person name="Won M."/>
            <person name="Lee C.-M."/>
            <person name="Woen H.-Y."/>
            <person name="Kwon S.-W."/>
        </authorList>
    </citation>
    <scope>NUCLEOTIDE SEQUENCE</scope>
    <source>
        <strain evidence="7">SSHM10-5</strain>
    </source>
</reference>
<name>A0ABY4HDJ4_9BACI</name>
<gene>
    <name evidence="7" type="ORF">MUO15_18090</name>
</gene>
<dbReference type="InterPro" id="IPR016161">
    <property type="entry name" value="Ald_DH/histidinol_DH"/>
</dbReference>
<proteinExistence type="inferred from homology"/>
<dbReference type="PROSITE" id="PS00687">
    <property type="entry name" value="ALDEHYDE_DEHYDR_GLU"/>
    <property type="match status" value="1"/>
</dbReference>
<dbReference type="Gene3D" id="3.40.309.10">
    <property type="entry name" value="Aldehyde Dehydrogenase, Chain A, domain 2"/>
    <property type="match status" value="1"/>
</dbReference>
<keyword evidence="2 3" id="KW-0560">Oxidoreductase</keyword>
<dbReference type="Proteomes" id="UP000830326">
    <property type="component" value="Chromosome"/>
</dbReference>
<evidence type="ECO:0000313" key="7">
    <source>
        <dbReference type="EMBL" id="UOR11480.1"/>
    </source>
</evidence>
<organism evidence="7 8">
    <name type="scientific">Halobacillus amylolyticus</name>
    <dbReference type="NCBI Taxonomy" id="2932259"/>
    <lineage>
        <taxon>Bacteria</taxon>
        <taxon>Bacillati</taxon>
        <taxon>Bacillota</taxon>
        <taxon>Bacilli</taxon>
        <taxon>Bacillales</taxon>
        <taxon>Bacillaceae</taxon>
        <taxon>Halobacillus</taxon>
    </lineage>
</organism>
<feature type="active site" evidence="4">
    <location>
        <position position="260"/>
    </location>
</feature>
<evidence type="ECO:0000313" key="8">
    <source>
        <dbReference type="Proteomes" id="UP000830326"/>
    </source>
</evidence>
<dbReference type="InterPro" id="IPR029510">
    <property type="entry name" value="Ald_DH_CS_GLU"/>
</dbReference>
<evidence type="ECO:0000256" key="4">
    <source>
        <dbReference type="PROSITE-ProRule" id="PRU10007"/>
    </source>
</evidence>
<evidence type="ECO:0000256" key="2">
    <source>
        <dbReference type="ARBA" id="ARBA00023002"/>
    </source>
</evidence>
<dbReference type="InterPro" id="IPR015590">
    <property type="entry name" value="Aldehyde_DH_dom"/>
</dbReference>
<dbReference type="PIRSF" id="PIRSF036492">
    <property type="entry name" value="ALDH"/>
    <property type="match status" value="1"/>
</dbReference>
<accession>A0ABY4HDJ4</accession>
<sequence>MSTKTDILHFPLYINGSWNPSKNGETFEITNPATGQVCAHVAKGTKADVDVAVRSARQAFDSGIWSKKSPQERARTLIHFSNEIAEHTEELVYLESISSGGTVNRIANSDILQIVELLQETAKFAREYRYVESLPTKTFPGPSDNQVWRESIGVCAAITPWNFPMILAMWKIAPALAMGNSIVIKPASYTPLTTLKLAELAVESGIPAGVFNVVTGPGSSTGEALVTHPEVDKVAFTGSTEVGRNIMQQAAGTVKKVSLELGGKSPAIVLPDADLDTAIPGILFGVFLHSGQICESGTRVLVHDSIYDEVIEKLKIAASTIKLGHPLEKTTGMGPLISEQQLERVLSYIETGKQEGATLICGGKRAEDAELKHGFYVEPTIFADVDNSMKIAQEEIFGPVLSVIRYSDVEEAVKLANDTIYGLAAGVWSKDVNKALQIAKDLKAGTIWINDWHMFRSDAPFGGYKQSGFGRELGRHALDEYTQTKHVHTSLVPELEKRAWYGILLGTDS</sequence>
<dbReference type="SUPFAM" id="SSF53720">
    <property type="entry name" value="ALDH-like"/>
    <property type="match status" value="1"/>
</dbReference>
<dbReference type="Pfam" id="PF00171">
    <property type="entry name" value="Aldedh"/>
    <property type="match status" value="1"/>
</dbReference>
<protein>
    <recommendedName>
        <fullName evidence="3">Aldehyde dehydrogenase</fullName>
    </recommendedName>
</protein>
<evidence type="ECO:0000256" key="3">
    <source>
        <dbReference type="PIRNR" id="PIRNR036492"/>
    </source>
</evidence>
<dbReference type="EMBL" id="CP095075">
    <property type="protein sequence ID" value="UOR11480.1"/>
    <property type="molecule type" value="Genomic_DNA"/>
</dbReference>
<feature type="domain" description="Aldehyde dehydrogenase" evidence="6">
    <location>
        <begin position="18"/>
        <end position="487"/>
    </location>
</feature>
<dbReference type="PANTHER" id="PTHR11699">
    <property type="entry name" value="ALDEHYDE DEHYDROGENASE-RELATED"/>
    <property type="match status" value="1"/>
</dbReference>
<keyword evidence="8" id="KW-1185">Reference proteome</keyword>